<evidence type="ECO:0000256" key="3">
    <source>
        <dbReference type="ARBA" id="ARBA00022729"/>
    </source>
</evidence>
<organism evidence="6 7">
    <name type="scientific">Halomarina salina</name>
    <dbReference type="NCBI Taxonomy" id="1872699"/>
    <lineage>
        <taxon>Archaea</taxon>
        <taxon>Methanobacteriati</taxon>
        <taxon>Methanobacteriota</taxon>
        <taxon>Stenosarchaea group</taxon>
        <taxon>Halobacteria</taxon>
        <taxon>Halobacteriales</taxon>
        <taxon>Natronomonadaceae</taxon>
        <taxon>Halomarina</taxon>
    </lineage>
</organism>
<dbReference type="RefSeq" id="WP_247415419.1">
    <property type="nucleotide sequence ID" value="NZ_JALLGW010000001.1"/>
</dbReference>
<keyword evidence="7" id="KW-1185">Reference proteome</keyword>
<dbReference type="InterPro" id="IPR051313">
    <property type="entry name" value="Bact_iron-sidero_bind"/>
</dbReference>
<keyword evidence="2" id="KW-0813">Transport</keyword>
<comment type="caution">
    <text evidence="6">The sequence shown here is derived from an EMBL/GenBank/DDBJ whole genome shotgun (WGS) entry which is preliminary data.</text>
</comment>
<keyword evidence="3" id="KW-0732">Signal</keyword>
<proteinExistence type="predicted"/>
<comment type="subcellular location">
    <subcellularLocation>
        <location evidence="1">Cell envelope</location>
    </subcellularLocation>
</comment>
<dbReference type="InterPro" id="IPR006311">
    <property type="entry name" value="TAT_signal"/>
</dbReference>
<dbReference type="EMBL" id="JBHSQH010000001">
    <property type="protein sequence ID" value="MFC5972279.1"/>
    <property type="molecule type" value="Genomic_DNA"/>
</dbReference>
<dbReference type="Proteomes" id="UP001596099">
    <property type="component" value="Unassembled WGS sequence"/>
</dbReference>
<dbReference type="PANTHER" id="PTHR30532">
    <property type="entry name" value="IRON III DICITRATE-BINDING PERIPLASMIC PROTEIN"/>
    <property type="match status" value="1"/>
</dbReference>
<gene>
    <name evidence="6" type="ORF">ACFPYI_13135</name>
</gene>
<dbReference type="InterPro" id="IPR002491">
    <property type="entry name" value="ABC_transptr_periplasmic_BD"/>
</dbReference>
<evidence type="ECO:0000313" key="6">
    <source>
        <dbReference type="EMBL" id="MFC5972279.1"/>
    </source>
</evidence>
<reference evidence="6 7" key="1">
    <citation type="journal article" date="2019" name="Int. J. Syst. Evol. Microbiol.">
        <title>The Global Catalogue of Microorganisms (GCM) 10K type strain sequencing project: providing services to taxonomists for standard genome sequencing and annotation.</title>
        <authorList>
            <consortium name="The Broad Institute Genomics Platform"/>
            <consortium name="The Broad Institute Genome Sequencing Center for Infectious Disease"/>
            <person name="Wu L."/>
            <person name="Ma J."/>
        </authorList>
    </citation>
    <scope>NUCLEOTIDE SEQUENCE [LARGE SCALE GENOMIC DNA]</scope>
    <source>
        <strain evidence="6 7">CGMCC 1.12543</strain>
    </source>
</reference>
<dbReference type="AlphaFoldDB" id="A0ABD5RPT4"/>
<dbReference type="SUPFAM" id="SSF53807">
    <property type="entry name" value="Helical backbone' metal receptor"/>
    <property type="match status" value="1"/>
</dbReference>
<feature type="region of interest" description="Disordered" evidence="4">
    <location>
        <begin position="29"/>
        <end position="74"/>
    </location>
</feature>
<protein>
    <submittedName>
        <fullName evidence="6">ABC transporter substrate-binding protein</fullName>
    </submittedName>
</protein>
<feature type="compositionally biased region" description="Low complexity" evidence="4">
    <location>
        <begin position="60"/>
        <end position="72"/>
    </location>
</feature>
<evidence type="ECO:0000313" key="7">
    <source>
        <dbReference type="Proteomes" id="UP001596099"/>
    </source>
</evidence>
<name>A0ABD5RPT4_9EURY</name>
<dbReference type="Pfam" id="PF01497">
    <property type="entry name" value="Peripla_BP_2"/>
    <property type="match status" value="1"/>
</dbReference>
<feature type="domain" description="Fe/B12 periplasmic-binding" evidence="5">
    <location>
        <begin position="204"/>
        <end position="360"/>
    </location>
</feature>
<dbReference type="Gene3D" id="3.40.50.1980">
    <property type="entry name" value="Nitrogenase molybdenum iron protein domain"/>
    <property type="match status" value="2"/>
</dbReference>
<dbReference type="PROSITE" id="PS51318">
    <property type="entry name" value="TAT"/>
    <property type="match status" value="1"/>
</dbReference>
<evidence type="ECO:0000259" key="5">
    <source>
        <dbReference type="Pfam" id="PF01497"/>
    </source>
</evidence>
<accession>A0ABD5RPT4</accession>
<evidence type="ECO:0000256" key="1">
    <source>
        <dbReference type="ARBA" id="ARBA00004196"/>
    </source>
</evidence>
<evidence type="ECO:0000256" key="4">
    <source>
        <dbReference type="SAM" id="MobiDB-lite"/>
    </source>
</evidence>
<evidence type="ECO:0000256" key="2">
    <source>
        <dbReference type="ARBA" id="ARBA00022448"/>
    </source>
</evidence>
<sequence length="423" mass="46084">MTEPTDGRDGPSRRQYLLAGTAAVGGLLAGCASGGSGDPSNGTTEATDSGVTTGEGGETADGATTEGESTTTQEPYTATLAPAGEVSFDSVPESVFTVFSQYTDMAVALGHGDAVNAMYVPEMAGTTMNNYYEHLEGVSFDWEGLPDPLSDGLPKELLYDLDSDVHLADPAWASTQKNWTKSDVDEIRDSVGPWFGNFYSGTHADAPEGYGDAYQYYTLWEMFGHVAEVFQERERYEALNAVHEDLLSTVEGSLPPKEERPTAVRVTLSEDQFYTYHLNKPGYWLADTRPLGANDAFAEKDWGQLWGSVGFEAMAEADPDVILHLWGMTPNYDMAEVRQTLADHPVGGQLSAVQNDRVYAQGMRYQGPIMNLFQIEATAKQLYPEQFGEWPGYTSGEPYPDVPEGEWLFDRNAVAAAVRGETS</sequence>
<dbReference type="PANTHER" id="PTHR30532:SF1">
    <property type="entry name" value="IRON(3+)-HYDROXAMATE-BINDING PROTEIN FHUD"/>
    <property type="match status" value="1"/>
</dbReference>